<evidence type="ECO:0000256" key="1">
    <source>
        <dbReference type="SAM" id="MobiDB-lite"/>
    </source>
</evidence>
<evidence type="ECO:0000313" key="3">
    <source>
        <dbReference type="Proteomes" id="UP000053328"/>
    </source>
</evidence>
<sequence length="127" mass="13956">MNFQSAVIWQVAAGQNVDPDEIRSNHTDPIASVTMRGRWDRVVEILMDKPGKDLEAMGWALTKHIKLALPADVRDNNEEDGWLGKEISVKDVSIAVRKHKNATISSGGHTRPVKTSKAVDPAPRAHG</sequence>
<proteinExistence type="predicted"/>
<accession>A0A0D2AYL2</accession>
<protein>
    <submittedName>
        <fullName evidence="2">Uncharacterized protein</fullName>
    </submittedName>
</protein>
<organism evidence="2 3">
    <name type="scientific">Exophiala spinifera</name>
    <dbReference type="NCBI Taxonomy" id="91928"/>
    <lineage>
        <taxon>Eukaryota</taxon>
        <taxon>Fungi</taxon>
        <taxon>Dikarya</taxon>
        <taxon>Ascomycota</taxon>
        <taxon>Pezizomycotina</taxon>
        <taxon>Eurotiomycetes</taxon>
        <taxon>Chaetothyriomycetidae</taxon>
        <taxon>Chaetothyriales</taxon>
        <taxon>Herpotrichiellaceae</taxon>
        <taxon>Exophiala</taxon>
    </lineage>
</organism>
<feature type="region of interest" description="Disordered" evidence="1">
    <location>
        <begin position="100"/>
        <end position="127"/>
    </location>
</feature>
<name>A0A0D2AYL2_9EURO</name>
<dbReference type="Proteomes" id="UP000053328">
    <property type="component" value="Unassembled WGS sequence"/>
</dbReference>
<dbReference type="GeneID" id="27337858"/>
<gene>
    <name evidence="2" type="ORF">PV08_10775</name>
</gene>
<dbReference type="AlphaFoldDB" id="A0A0D2AYL2"/>
<dbReference type="RefSeq" id="XP_016231691.1">
    <property type="nucleotide sequence ID" value="XM_016385089.1"/>
</dbReference>
<dbReference type="VEuPathDB" id="FungiDB:PV08_10775"/>
<reference evidence="2 3" key="1">
    <citation type="submission" date="2015-01" db="EMBL/GenBank/DDBJ databases">
        <title>The Genome Sequence of Exophiala spinifera CBS89968.</title>
        <authorList>
            <consortium name="The Broad Institute Genomics Platform"/>
            <person name="Cuomo C."/>
            <person name="de Hoog S."/>
            <person name="Gorbushina A."/>
            <person name="Stielow B."/>
            <person name="Teixiera M."/>
            <person name="Abouelleil A."/>
            <person name="Chapman S.B."/>
            <person name="Priest M."/>
            <person name="Young S.K."/>
            <person name="Wortman J."/>
            <person name="Nusbaum C."/>
            <person name="Birren B."/>
        </authorList>
    </citation>
    <scope>NUCLEOTIDE SEQUENCE [LARGE SCALE GENOMIC DNA]</scope>
    <source>
        <strain evidence="2 3">CBS 89968</strain>
    </source>
</reference>
<evidence type="ECO:0000313" key="2">
    <source>
        <dbReference type="EMBL" id="KIW11475.1"/>
    </source>
</evidence>
<dbReference type="HOGENOM" id="CLU_1970602_0_0_1"/>
<dbReference type="EMBL" id="KN847499">
    <property type="protein sequence ID" value="KIW11475.1"/>
    <property type="molecule type" value="Genomic_DNA"/>
</dbReference>
<keyword evidence="3" id="KW-1185">Reference proteome</keyword>